<comment type="subcellular location">
    <subcellularLocation>
        <location evidence="1">Nucleus</location>
    </subcellularLocation>
</comment>
<dbReference type="AlphaFoldDB" id="A0A383VMA0"/>
<dbReference type="Proteomes" id="UP000256970">
    <property type="component" value="Unassembled WGS sequence"/>
</dbReference>
<sequence length="131" mass="14065">MSAQTATDALALLDRANLQMQRMLPKVDGQAADQGPQGVQASAAAFVEAVAGMQQYLRSFAAAPPTSRQQQLEQAVQALEQELSRAEQLLLKTDYVVQQWQGKCQELRAQHEATLTDGISSQPAGAPASQD</sequence>
<evidence type="ECO:0000313" key="7">
    <source>
        <dbReference type="EMBL" id="SZX65872.1"/>
    </source>
</evidence>
<protein>
    <recommendedName>
        <fullName evidence="9">Mediator of RNA polymerase II transcription subunit 28</fullName>
    </recommendedName>
</protein>
<comment type="similarity">
    <text evidence="2">Belongs to the Mediator complex subunit 28 family.</text>
</comment>
<evidence type="ECO:0000256" key="2">
    <source>
        <dbReference type="ARBA" id="ARBA00005571"/>
    </source>
</evidence>
<evidence type="ECO:0000256" key="6">
    <source>
        <dbReference type="ARBA" id="ARBA00023242"/>
    </source>
</evidence>
<evidence type="ECO:0000313" key="8">
    <source>
        <dbReference type="Proteomes" id="UP000256970"/>
    </source>
</evidence>
<evidence type="ECO:0008006" key="9">
    <source>
        <dbReference type="Google" id="ProtNLM"/>
    </source>
</evidence>
<proteinExistence type="inferred from homology"/>
<dbReference type="EMBL" id="FNXT01000665">
    <property type="protein sequence ID" value="SZX65872.1"/>
    <property type="molecule type" value="Genomic_DNA"/>
</dbReference>
<keyword evidence="4" id="KW-0175">Coiled coil</keyword>
<accession>A0A383VMA0</accession>
<evidence type="ECO:0000256" key="4">
    <source>
        <dbReference type="ARBA" id="ARBA00023054"/>
    </source>
</evidence>
<evidence type="ECO:0000256" key="3">
    <source>
        <dbReference type="ARBA" id="ARBA00023015"/>
    </source>
</evidence>
<keyword evidence="5" id="KW-0804">Transcription</keyword>
<dbReference type="InterPro" id="IPR021640">
    <property type="entry name" value="Mediator_Med28"/>
</dbReference>
<name>A0A383VMA0_TETOB</name>
<reference evidence="7 8" key="1">
    <citation type="submission" date="2016-10" db="EMBL/GenBank/DDBJ databases">
        <authorList>
            <person name="Cai Z."/>
        </authorList>
    </citation>
    <scope>NUCLEOTIDE SEQUENCE [LARGE SCALE GENOMIC DNA]</scope>
</reference>
<keyword evidence="3" id="KW-0805">Transcription regulation</keyword>
<keyword evidence="6" id="KW-0539">Nucleus</keyword>
<organism evidence="7 8">
    <name type="scientific">Tetradesmus obliquus</name>
    <name type="common">Green alga</name>
    <name type="synonym">Acutodesmus obliquus</name>
    <dbReference type="NCBI Taxonomy" id="3088"/>
    <lineage>
        <taxon>Eukaryota</taxon>
        <taxon>Viridiplantae</taxon>
        <taxon>Chlorophyta</taxon>
        <taxon>core chlorophytes</taxon>
        <taxon>Chlorophyceae</taxon>
        <taxon>CS clade</taxon>
        <taxon>Sphaeropleales</taxon>
        <taxon>Scenedesmaceae</taxon>
        <taxon>Tetradesmus</taxon>
    </lineage>
</organism>
<keyword evidence="8" id="KW-1185">Reference proteome</keyword>
<gene>
    <name evidence="7" type="ORF">BQ4739_LOCUS6336</name>
</gene>
<evidence type="ECO:0000256" key="5">
    <source>
        <dbReference type="ARBA" id="ARBA00023163"/>
    </source>
</evidence>
<evidence type="ECO:0000256" key="1">
    <source>
        <dbReference type="ARBA" id="ARBA00004123"/>
    </source>
</evidence>
<dbReference type="Pfam" id="PF11594">
    <property type="entry name" value="Med28"/>
    <property type="match status" value="1"/>
</dbReference>
<dbReference type="GO" id="GO:0005634">
    <property type="term" value="C:nucleus"/>
    <property type="evidence" value="ECO:0007669"/>
    <property type="project" value="UniProtKB-SubCell"/>
</dbReference>